<gene>
    <name evidence="1" type="ORF">JonanDRAFT_0489</name>
</gene>
<dbReference type="EMBL" id="CM001376">
    <property type="protein sequence ID" value="EHM12895.1"/>
    <property type="molecule type" value="Genomic_DNA"/>
</dbReference>
<name>H0UJM7_9BACT</name>
<evidence type="ECO:0000313" key="1">
    <source>
        <dbReference type="EMBL" id="EHM12895.1"/>
    </source>
</evidence>
<dbReference type="RefSeq" id="WP_008522655.1">
    <property type="nucleotide sequence ID" value="NZ_CM001376.1"/>
</dbReference>
<accession>H0UJM7</accession>
<reference evidence="1 2" key="1">
    <citation type="submission" date="2011-11" db="EMBL/GenBank/DDBJ databases">
        <title>The Noncontiguous Finished genome of Jonquetella anthropi DSM 22815.</title>
        <authorList>
            <consortium name="US DOE Joint Genome Institute (JGI-PGF)"/>
            <person name="Lucas S."/>
            <person name="Copeland A."/>
            <person name="Lapidus A."/>
            <person name="Glavina del Rio T."/>
            <person name="Dalin E."/>
            <person name="Tice H."/>
            <person name="Bruce D."/>
            <person name="Goodwin L."/>
            <person name="Pitluck S."/>
            <person name="Peters L."/>
            <person name="Mikhailova N."/>
            <person name="Held B."/>
            <person name="Kyrpides N."/>
            <person name="Mavromatis K."/>
            <person name="Ivanova N."/>
            <person name="Markowitz V."/>
            <person name="Cheng J.-F."/>
            <person name="Hugenholtz P."/>
            <person name="Woyke T."/>
            <person name="Wu D."/>
            <person name="Gronow S."/>
            <person name="Wellnitz S."/>
            <person name="Brambilla E."/>
            <person name="Klenk H.-P."/>
            <person name="Eisen J.A."/>
        </authorList>
    </citation>
    <scope>NUCLEOTIDE SEQUENCE [LARGE SCALE GENOMIC DNA]</scope>
    <source>
        <strain evidence="1 2">DSM 22815</strain>
    </source>
</reference>
<proteinExistence type="predicted"/>
<sequence>MTTRMGNFMWFCFGVAAGVGACVLVKNGTAKKAALAVYGKGIELKDRVASVIERGKEAAEDFVAEAKAQAQSEEAE</sequence>
<dbReference type="Proteomes" id="UP000003806">
    <property type="component" value="Chromosome"/>
</dbReference>
<organism evidence="1 2">
    <name type="scientific">Jonquetella anthropi DSM 22815</name>
    <dbReference type="NCBI Taxonomy" id="885272"/>
    <lineage>
        <taxon>Bacteria</taxon>
        <taxon>Thermotogati</taxon>
        <taxon>Synergistota</taxon>
        <taxon>Synergistia</taxon>
        <taxon>Synergistales</taxon>
        <taxon>Dethiosulfovibrionaceae</taxon>
        <taxon>Jonquetella</taxon>
    </lineage>
</organism>
<dbReference type="HOGENOM" id="CLU_2716979_0_0_0"/>
<evidence type="ECO:0008006" key="3">
    <source>
        <dbReference type="Google" id="ProtNLM"/>
    </source>
</evidence>
<dbReference type="STRING" id="885272.JonanDRAFT_0489"/>
<evidence type="ECO:0000313" key="2">
    <source>
        <dbReference type="Proteomes" id="UP000003806"/>
    </source>
</evidence>
<dbReference type="eggNOG" id="ENOG5032F8E">
    <property type="taxonomic scope" value="Bacteria"/>
</dbReference>
<protein>
    <recommendedName>
        <fullName evidence="3">DUF1490 domain-containing protein</fullName>
    </recommendedName>
</protein>
<dbReference type="AlphaFoldDB" id="H0UJM7"/>
<dbReference type="PROSITE" id="PS51257">
    <property type="entry name" value="PROKAR_LIPOPROTEIN"/>
    <property type="match status" value="1"/>
</dbReference>
<keyword evidence="2" id="KW-1185">Reference proteome</keyword>